<dbReference type="InterPro" id="IPR024252">
    <property type="entry name" value="DUF2528"/>
</dbReference>
<dbReference type="Proteomes" id="UP000617171">
    <property type="component" value="Unassembled WGS sequence"/>
</dbReference>
<proteinExistence type="predicted"/>
<dbReference type="Pfam" id="PF10800">
    <property type="entry name" value="DUF2528"/>
    <property type="match status" value="1"/>
</dbReference>
<organism evidence="1 2">
    <name type="scientific">Pseudomonas tehranensis</name>
    <dbReference type="NCBI Taxonomy" id="2745502"/>
    <lineage>
        <taxon>Bacteria</taxon>
        <taxon>Pseudomonadati</taxon>
        <taxon>Pseudomonadota</taxon>
        <taxon>Gammaproteobacteria</taxon>
        <taxon>Pseudomonadales</taxon>
        <taxon>Pseudomonadaceae</taxon>
        <taxon>Pseudomonas</taxon>
    </lineage>
</organism>
<keyword evidence="2" id="KW-1185">Reference proteome</keyword>
<evidence type="ECO:0000313" key="2">
    <source>
        <dbReference type="Proteomes" id="UP000617171"/>
    </source>
</evidence>
<accession>A0ABR6UPH3</accession>
<protein>
    <submittedName>
        <fullName evidence="1">DUF2528 family protein</fullName>
    </submittedName>
</protein>
<evidence type="ECO:0000313" key="1">
    <source>
        <dbReference type="EMBL" id="MBC3346534.1"/>
    </source>
</evidence>
<reference evidence="1 2" key="1">
    <citation type="journal article" date="2020" name="Microorganisms">
        <title>Reliable Identification of Environmental Pseudomonas Isolates Using the rpoD Gene.</title>
        <authorList>
            <consortium name="The Broad Institute Genome Sequencing Platform"/>
            <person name="Girard L."/>
            <person name="Lood C."/>
            <person name="Rokni-Zadeh H."/>
            <person name="van Noort V."/>
            <person name="Lavigne R."/>
            <person name="De Mot R."/>
        </authorList>
    </citation>
    <scope>NUCLEOTIDE SEQUENCE [LARGE SCALE GENOMIC DNA]</scope>
    <source>
        <strain evidence="1 2">SWRI196</strain>
    </source>
</reference>
<sequence length="146" mass="16288">MMTDAPSHCTVENIKKFKVKDTWKDFEVILEVRLDRLTIERANMINDFWTGAEDRLSEEDGDAIRTVVRLAGLEVICEMLEDRGGHFTATCHSYPAKAATKKLHCNEGWGGEIEGDDFGWCGIRVVAADVQLPGFEELALAEVSNA</sequence>
<gene>
    <name evidence="1" type="ORF">HU811_07800</name>
</gene>
<dbReference type="RefSeq" id="WP_186655066.1">
    <property type="nucleotide sequence ID" value="NZ_JABWQV010000027.1"/>
</dbReference>
<name>A0ABR6UPH3_9PSED</name>
<comment type="caution">
    <text evidence="1">The sequence shown here is derived from an EMBL/GenBank/DDBJ whole genome shotgun (WGS) entry which is preliminary data.</text>
</comment>
<dbReference type="EMBL" id="JABWQV010000027">
    <property type="protein sequence ID" value="MBC3346534.1"/>
    <property type="molecule type" value="Genomic_DNA"/>
</dbReference>